<feature type="non-terminal residue" evidence="2">
    <location>
        <position position="888"/>
    </location>
</feature>
<sequence>MNSVENFRLQERVKTIDYESQHNYSQISDEIDGVRQNLVKIKGVKKNVGVSVERRKLLRDKGLRILPSKDKSNAEYFTVRSSCGKDINIPCSDFYDGDTLRKQLSIDKLKSLAAPNLDVENSDNEELIDRSSAETRGRSHSLWKDFRYRNITPPLRPGSRRNFRDVEDENSKDEEKLLSLDDIGNIERKYGVLRPQTAHLKRDKEIVLRPRSRTCPGNIQENRGSTPRRKMSRKSSSTTGNVRKKSRGSDSVTSEKKTDEKSADLQLESGLRTEANFLSEESSDNVVLEETISLDLKPSLRPKIRPRSMTVASMAGKKGISGTVADLRRMSLESSTSSVHLPPAPSNGNWFHSKSPETSPRVPKKKVVAANHVKEENDEPDGDQRKFSKLSERKVSWKDSVHDASDEMDSGKTRGEERLKVLDNKKTQKNAEYRVEKYSLQKKIREIQNVRKNPGISPERRKLLRSQGYAIDGRAALASSEDMPVAYKRFSMPDMNGRDSRSRRRPRGLNLRHSEPTMKTFSQMTLQDERGKKEESSAVNKEQQSDPAGSARAKVRLQFRVIEPPCRPGSRRNFIQLSDEKLKELKEKEDKESKETLLDPRLKLDHRGVIVTHRLVKSLRDTSHAETIKSNGREDRETEEKRQREMSFNSDTQAHTEIFEDGNTKELESRFQINDRKLISKSCESLDSITEVRVPDSPPDCLDNGVSLLQNVIVASSREPHHDHKLITSRELNKVRKHASTRPPARLAFVDSPDSTPDANNQSTFNSEIELRQPKVHGLQHSNSVNNTDIQPSHSDNRNFSESTSTEIKQSSHQKLAEEQIRRRATLPPGKFHAVSSQNDVTLNHDASKRDSQRLSIPSLGKNVRKSKRSVFTWQPVRNTKGDAVTYA</sequence>
<dbReference type="EMBL" id="CALNXJ010000009">
    <property type="protein sequence ID" value="CAH3104799.1"/>
    <property type="molecule type" value="Genomic_DNA"/>
</dbReference>
<gene>
    <name evidence="2" type="ORF">PMEA_00034889</name>
</gene>
<feature type="compositionally biased region" description="Polar residues" evidence="1">
    <location>
        <begin position="215"/>
        <end position="224"/>
    </location>
</feature>
<comment type="caution">
    <text evidence="2">The sequence shown here is derived from an EMBL/GenBank/DDBJ whole genome shotgun (WGS) entry which is preliminary data.</text>
</comment>
<evidence type="ECO:0000256" key="1">
    <source>
        <dbReference type="SAM" id="MobiDB-lite"/>
    </source>
</evidence>
<feature type="compositionally biased region" description="Polar residues" evidence="1">
    <location>
        <begin position="780"/>
        <end position="814"/>
    </location>
</feature>
<feature type="compositionally biased region" description="Basic and acidic residues" evidence="1">
    <location>
        <begin position="382"/>
        <end position="429"/>
    </location>
</feature>
<feature type="region of interest" description="Disordered" evidence="1">
    <location>
        <begin position="203"/>
        <end position="267"/>
    </location>
</feature>
<feature type="compositionally biased region" description="Basic and acidic residues" evidence="1">
    <location>
        <begin position="253"/>
        <end position="263"/>
    </location>
</feature>
<feature type="region of interest" description="Disordered" evidence="1">
    <location>
        <begin position="780"/>
        <end position="856"/>
    </location>
</feature>
<dbReference type="Proteomes" id="UP001159428">
    <property type="component" value="Unassembled WGS sequence"/>
</dbReference>
<feature type="region of interest" description="Disordered" evidence="1">
    <location>
        <begin position="622"/>
        <end position="653"/>
    </location>
</feature>
<evidence type="ECO:0000313" key="3">
    <source>
        <dbReference type="Proteomes" id="UP001159428"/>
    </source>
</evidence>
<reference evidence="2 3" key="1">
    <citation type="submission" date="2022-05" db="EMBL/GenBank/DDBJ databases">
        <authorList>
            <consortium name="Genoscope - CEA"/>
            <person name="William W."/>
        </authorList>
    </citation>
    <scope>NUCLEOTIDE SEQUENCE [LARGE SCALE GENOMIC DNA]</scope>
</reference>
<accession>A0AAU9W8R4</accession>
<evidence type="ECO:0000313" key="2">
    <source>
        <dbReference type="EMBL" id="CAH3104799.1"/>
    </source>
</evidence>
<feature type="compositionally biased region" description="Polar residues" evidence="1">
    <location>
        <begin position="517"/>
        <end position="526"/>
    </location>
</feature>
<feature type="region of interest" description="Disordered" evidence="1">
    <location>
        <begin position="335"/>
        <end position="429"/>
    </location>
</feature>
<feature type="region of interest" description="Disordered" evidence="1">
    <location>
        <begin position="154"/>
        <end position="175"/>
    </location>
</feature>
<feature type="compositionally biased region" description="Basic and acidic residues" evidence="1">
    <location>
        <begin position="622"/>
        <end position="645"/>
    </location>
</feature>
<organism evidence="2 3">
    <name type="scientific">Pocillopora meandrina</name>
    <dbReference type="NCBI Taxonomy" id="46732"/>
    <lineage>
        <taxon>Eukaryota</taxon>
        <taxon>Metazoa</taxon>
        <taxon>Cnidaria</taxon>
        <taxon>Anthozoa</taxon>
        <taxon>Hexacorallia</taxon>
        <taxon>Scleractinia</taxon>
        <taxon>Astrocoeniina</taxon>
        <taxon>Pocilloporidae</taxon>
        <taxon>Pocillopora</taxon>
    </lineage>
</organism>
<name>A0AAU9W8R4_9CNID</name>
<feature type="compositionally biased region" description="Basic and acidic residues" evidence="1">
    <location>
        <begin position="527"/>
        <end position="536"/>
    </location>
</feature>
<protein>
    <submittedName>
        <fullName evidence="2">Uncharacterized protein</fullName>
    </submittedName>
</protein>
<feature type="compositionally biased region" description="Polar residues" evidence="1">
    <location>
        <begin position="753"/>
        <end position="763"/>
    </location>
</feature>
<proteinExistence type="predicted"/>
<dbReference type="AlphaFoldDB" id="A0AAU9W8R4"/>
<feature type="region of interest" description="Disordered" evidence="1">
    <location>
        <begin position="490"/>
        <end position="552"/>
    </location>
</feature>
<feature type="compositionally biased region" description="Polar residues" evidence="1">
    <location>
        <begin position="537"/>
        <end position="547"/>
    </location>
</feature>
<keyword evidence="3" id="KW-1185">Reference proteome</keyword>
<feature type="compositionally biased region" description="Polar residues" evidence="1">
    <location>
        <begin position="346"/>
        <end position="358"/>
    </location>
</feature>
<feature type="region of interest" description="Disordered" evidence="1">
    <location>
        <begin position="733"/>
        <end position="763"/>
    </location>
</feature>